<dbReference type="Gene3D" id="3.20.20.80">
    <property type="entry name" value="Glycosidases"/>
    <property type="match status" value="1"/>
</dbReference>
<dbReference type="GO" id="GO:0006680">
    <property type="term" value="P:glucosylceramide catabolic process"/>
    <property type="evidence" value="ECO:0007669"/>
    <property type="project" value="TreeGrafter"/>
</dbReference>
<feature type="domain" description="WSC" evidence="7">
    <location>
        <begin position="57"/>
        <end position="149"/>
    </location>
</feature>
<dbReference type="SUPFAM" id="SSF51445">
    <property type="entry name" value="(Trans)glycosidases"/>
    <property type="match status" value="1"/>
</dbReference>
<dbReference type="PANTHER" id="PTHR11069">
    <property type="entry name" value="GLUCOSYLCERAMIDASE"/>
    <property type="match status" value="1"/>
</dbReference>
<dbReference type="PANTHER" id="PTHR11069:SF23">
    <property type="entry name" value="LYSOSOMAL ACID GLUCOSYLCERAMIDASE"/>
    <property type="match status" value="1"/>
</dbReference>
<keyword evidence="9" id="KW-1185">Reference proteome</keyword>
<dbReference type="Proteomes" id="UP000613580">
    <property type="component" value="Unassembled WGS sequence"/>
</dbReference>
<keyword evidence="3 4" id="KW-0378">Hydrolase</keyword>
<protein>
    <submittedName>
        <fullName evidence="8">Glycoside hydrolase</fullName>
    </submittedName>
</protein>
<evidence type="ECO:0000259" key="7">
    <source>
        <dbReference type="PROSITE" id="PS51212"/>
    </source>
</evidence>
<evidence type="ECO:0000256" key="1">
    <source>
        <dbReference type="ARBA" id="ARBA00005382"/>
    </source>
</evidence>
<feature type="domain" description="WSC" evidence="7">
    <location>
        <begin position="380"/>
        <end position="472"/>
    </location>
</feature>
<evidence type="ECO:0000256" key="5">
    <source>
        <dbReference type="SAM" id="MobiDB-lite"/>
    </source>
</evidence>
<dbReference type="Pfam" id="PF01822">
    <property type="entry name" value="WSC"/>
    <property type="match status" value="4"/>
</dbReference>
<feature type="signal peptide" evidence="6">
    <location>
        <begin position="1"/>
        <end position="20"/>
    </location>
</feature>
<dbReference type="EMBL" id="JACAZE010000001">
    <property type="protein sequence ID" value="KAF7322464.1"/>
    <property type="molecule type" value="Genomic_DNA"/>
</dbReference>
<evidence type="ECO:0000256" key="6">
    <source>
        <dbReference type="SAM" id="SignalP"/>
    </source>
</evidence>
<evidence type="ECO:0000313" key="8">
    <source>
        <dbReference type="EMBL" id="KAF7322464.1"/>
    </source>
</evidence>
<reference evidence="8" key="1">
    <citation type="submission" date="2020-05" db="EMBL/GenBank/DDBJ databases">
        <title>Mycena genomes resolve the evolution of fungal bioluminescence.</title>
        <authorList>
            <person name="Tsai I.J."/>
        </authorList>
    </citation>
    <scope>NUCLEOTIDE SEQUENCE</scope>
    <source>
        <strain evidence="8">110903Hualien_Pintung</strain>
    </source>
</reference>
<comment type="similarity">
    <text evidence="1 4">Belongs to the glycosyl hydrolase 30 family.</text>
</comment>
<comment type="caution">
    <text evidence="8">The sequence shown here is derived from an EMBL/GenBank/DDBJ whole genome shotgun (WGS) entry which is preliminary data.</text>
</comment>
<dbReference type="InterPro" id="IPR013780">
    <property type="entry name" value="Glyco_hydro_b"/>
</dbReference>
<dbReference type="PROSITE" id="PS51212">
    <property type="entry name" value="WSC"/>
    <property type="match status" value="4"/>
</dbReference>
<gene>
    <name evidence="8" type="ORF">HMN09_00024700</name>
</gene>
<feature type="chain" id="PRO_5034833694" evidence="6">
    <location>
        <begin position="21"/>
        <end position="1105"/>
    </location>
</feature>
<organism evidence="8 9">
    <name type="scientific">Mycena chlorophos</name>
    <name type="common">Agaric fungus</name>
    <name type="synonym">Agaricus chlorophos</name>
    <dbReference type="NCBI Taxonomy" id="658473"/>
    <lineage>
        <taxon>Eukaryota</taxon>
        <taxon>Fungi</taxon>
        <taxon>Dikarya</taxon>
        <taxon>Basidiomycota</taxon>
        <taxon>Agaricomycotina</taxon>
        <taxon>Agaricomycetes</taxon>
        <taxon>Agaricomycetidae</taxon>
        <taxon>Agaricales</taxon>
        <taxon>Marasmiineae</taxon>
        <taxon>Mycenaceae</taxon>
        <taxon>Mycena</taxon>
    </lineage>
</organism>
<dbReference type="GO" id="GO:0004348">
    <property type="term" value="F:glucosylceramidase activity"/>
    <property type="evidence" value="ECO:0007669"/>
    <property type="project" value="InterPro"/>
</dbReference>
<evidence type="ECO:0000313" key="9">
    <source>
        <dbReference type="Proteomes" id="UP000613580"/>
    </source>
</evidence>
<evidence type="ECO:0000256" key="2">
    <source>
        <dbReference type="ARBA" id="ARBA00022729"/>
    </source>
</evidence>
<feature type="domain" description="WSC" evidence="7">
    <location>
        <begin position="158"/>
        <end position="251"/>
    </location>
</feature>
<dbReference type="Gene3D" id="2.60.40.1180">
    <property type="entry name" value="Golgi alpha-mannosidase II"/>
    <property type="match status" value="1"/>
</dbReference>
<accession>A0A8H6WS22</accession>
<dbReference type="OrthoDB" id="2160638at2759"/>
<sequence>MRPSFLFCLSFLQIVSVVWASASLVDSWSLSSRLRRFYQADRSLRRLEVVPRSIPSGWTSLGCAQDGSSRAFSYSYSSSAMTQESCIATCDSLSYTYAAVEYSSQCYCGSTLMNGLGTSLSSSSCNMACNGNSAEMCGGFYTMNLFSKSSASTTTTTWTLSNACLVDTGSRILQSYSYSTSSLTPASCQQTCQARGYTLAGVENGDECYCGNSFAGGTPTTASTSDCSAPCTGASSSTCGGSYDYNNNFYHHDEHDDDEYDDNRCIYRNLGPYPSLRGRHLGATSAGLQHEHFLQLSFHLPNNMLWQRILYRRCRIWNYCGNSYSSTPVSASTGDCNMACAGDSTQLCGGSWRAQIYTYGTASTTTTTTTSTTATSTPTWALSNPCVVDTSSRILQGYSTGGSSNTPSSCESICAGQGFTIAAVEYGQECYCGNSFSSTPVNASISDCNMACSGNSALLCGSSWRAQIYTVVSSSTTTTTTTTTTTSTTTTTTTTTTTSTSTPSPTFVAAPLASGWSLSRACAADNGTSSVLQGYSTTSTSLTPASCQTTCANKGLTIAGVKNGSGCFCGNAFVGGAPAILNATVSCQTPCSGNASYACGGVGTMAIYTSTTTSMQEFWQTTWDRSTLLTSMTGIAPVPFTTYGTPAETDMTVDETQVYQQMDGFGAALSDASAKLFYNLKNQNSTAYNTLLHDFFDITNGVWSAANNVLRVPLGSSDFSETLWSYDNTAGDTSFANFNINNAPSYVWPVLADILAINPKVKIYIVPWSPPAWMKTTNSMNGGSMNPSYIPIYHNYLFKAVQGFKSKGITVYAVAIQNEPMYSDSTYPSCTIAVADEATIGTNLRTILNNNGYSSVKILGFDHNFDQVAGYPTTLMQTAPNAFAGASFHCYGGSSSNLATFQAAFPSKEIHITECSGVYGTDWWNDIKVRSFVMAFGDTVNVEQGFTSNLFIGGPQYGSRSAMMWNLALNSTGQPKLPGSDSCGGPPCRGVVQINSDGTYSFNAEFWPIAHAGKAIAPRDAGGPFGQRIGVSLAGTYYWSLKVSAYVTPRLSPTDLTRYTLVVLNWRDYASTAWNPTPQITTINWRGVQATYTFPVGLTTLSWYA</sequence>
<dbReference type="GO" id="GO:0016020">
    <property type="term" value="C:membrane"/>
    <property type="evidence" value="ECO:0007669"/>
    <property type="project" value="GOC"/>
</dbReference>
<keyword evidence="4" id="KW-0326">Glycosidase</keyword>
<proteinExistence type="inferred from homology"/>
<keyword evidence="2 6" id="KW-0732">Signal</keyword>
<dbReference type="InterPro" id="IPR002889">
    <property type="entry name" value="WSC_carb-bd"/>
</dbReference>
<dbReference type="InterPro" id="IPR017853">
    <property type="entry name" value="GH"/>
</dbReference>
<evidence type="ECO:0000256" key="3">
    <source>
        <dbReference type="ARBA" id="ARBA00022801"/>
    </source>
</evidence>
<evidence type="ECO:0000256" key="4">
    <source>
        <dbReference type="RuleBase" id="RU361188"/>
    </source>
</evidence>
<dbReference type="InterPro" id="IPR033453">
    <property type="entry name" value="Glyco_hydro_30_TIM-barrel"/>
</dbReference>
<dbReference type="InterPro" id="IPR001139">
    <property type="entry name" value="Glyco_hydro_30"/>
</dbReference>
<dbReference type="SMART" id="SM00321">
    <property type="entry name" value="WSC"/>
    <property type="match status" value="4"/>
</dbReference>
<dbReference type="AlphaFoldDB" id="A0A8H6WS22"/>
<dbReference type="Pfam" id="PF02055">
    <property type="entry name" value="Glyco_hydro_30"/>
    <property type="match status" value="1"/>
</dbReference>
<feature type="region of interest" description="Disordered" evidence="5">
    <location>
        <begin position="478"/>
        <end position="502"/>
    </location>
</feature>
<name>A0A8H6WS22_MYCCL</name>
<feature type="domain" description="WSC" evidence="7">
    <location>
        <begin position="516"/>
        <end position="611"/>
    </location>
</feature>